<evidence type="ECO:0000313" key="3">
    <source>
        <dbReference type="Proteomes" id="UP000706580"/>
    </source>
</evidence>
<keyword evidence="3" id="KW-1185">Reference proteome</keyword>
<evidence type="ECO:0000256" key="1">
    <source>
        <dbReference type="SAM" id="SignalP"/>
    </source>
</evidence>
<dbReference type="RefSeq" id="WP_223074268.1">
    <property type="nucleotide sequence ID" value="NZ_JADMNK010000002.1"/>
</dbReference>
<feature type="chain" id="PRO_5047095254" evidence="1">
    <location>
        <begin position="21"/>
        <end position="143"/>
    </location>
</feature>
<gene>
    <name evidence="2" type="ORF">ITX56_06750</name>
</gene>
<reference evidence="2 3" key="1">
    <citation type="submission" date="2020-11" db="EMBL/GenBank/DDBJ databases">
        <title>Draft Genome of Enterobacter sp. strain EMC7.</title>
        <authorList>
            <person name="Barman P."/>
            <person name="Sinha S."/>
            <person name="Sen S."/>
            <person name="Chakraborty R."/>
        </authorList>
    </citation>
    <scope>NUCLEOTIDE SEQUENCE [LARGE SCALE GENOMIC DNA]</scope>
    <source>
        <strain evidence="2 3">EMC7</strain>
    </source>
</reference>
<sequence length="143" mass="15939">MKNMIITLILATIAATPVQAMNAQYRQQLKRSGCTEMNAGNTCNLNKTPAQNAAAEKRSKVFTRFTGTYSIFSSNGQRLGNKAIRVQPREVRYEGQLVERARVINGVLLFSVDQAQYSITDTYGRVLGRWFDDRTNTGGTIGR</sequence>
<feature type="signal peptide" evidence="1">
    <location>
        <begin position="1"/>
        <end position="20"/>
    </location>
</feature>
<comment type="caution">
    <text evidence="2">The sequence shown here is derived from an EMBL/GenBank/DDBJ whole genome shotgun (WGS) entry which is preliminary data.</text>
</comment>
<accession>A0ABS7RT84</accession>
<keyword evidence="1" id="KW-0732">Signal</keyword>
<protein>
    <submittedName>
        <fullName evidence="2">Uncharacterized protein</fullName>
    </submittedName>
</protein>
<proteinExistence type="predicted"/>
<evidence type="ECO:0000313" key="2">
    <source>
        <dbReference type="EMBL" id="MBZ0057522.1"/>
    </source>
</evidence>
<dbReference type="Proteomes" id="UP000706580">
    <property type="component" value="Unassembled WGS sequence"/>
</dbReference>
<organism evidence="2 3">
    <name type="scientific">Leclercia barmai</name>
    <dbReference type="NCBI Taxonomy" id="2785629"/>
    <lineage>
        <taxon>Bacteria</taxon>
        <taxon>Pseudomonadati</taxon>
        <taxon>Pseudomonadota</taxon>
        <taxon>Gammaproteobacteria</taxon>
        <taxon>Enterobacterales</taxon>
        <taxon>Enterobacteriaceae</taxon>
        <taxon>Leclercia</taxon>
    </lineage>
</organism>
<dbReference type="EMBL" id="JADMNK010000002">
    <property type="protein sequence ID" value="MBZ0057522.1"/>
    <property type="molecule type" value="Genomic_DNA"/>
</dbReference>
<name>A0ABS7RT84_9ENTR</name>